<evidence type="ECO:0000256" key="1">
    <source>
        <dbReference type="ARBA" id="ARBA00005325"/>
    </source>
</evidence>
<feature type="compositionally biased region" description="Low complexity" evidence="5">
    <location>
        <begin position="985"/>
        <end position="999"/>
    </location>
</feature>
<evidence type="ECO:0000256" key="4">
    <source>
        <dbReference type="ARBA" id="ARBA00022825"/>
    </source>
</evidence>
<comment type="caution">
    <text evidence="7">The sequence shown here is derived from an EMBL/GenBank/DDBJ whole genome shotgun (WGS) entry which is preliminary data.</text>
</comment>
<reference evidence="7 8" key="1">
    <citation type="submission" date="2024-03" db="EMBL/GenBank/DDBJ databases">
        <title>Adaptation during the transition from Ophiocordyceps entomopathogen to insect associate is accompanied by gene loss and intensified selection.</title>
        <authorList>
            <person name="Ward C.M."/>
            <person name="Onetto C.A."/>
            <person name="Borneman A.R."/>
        </authorList>
    </citation>
    <scope>NUCLEOTIDE SEQUENCE [LARGE SCALE GENOMIC DNA]</scope>
    <source>
        <strain evidence="7">AWRI1</strain>
        <tissue evidence="7">Single Adult Female</tissue>
    </source>
</reference>
<dbReference type="SUPFAM" id="SSF49785">
    <property type="entry name" value="Galactose-binding domain-like"/>
    <property type="match status" value="2"/>
</dbReference>
<name>A0AAN9TAY1_9HEMI</name>
<evidence type="ECO:0000256" key="3">
    <source>
        <dbReference type="ARBA" id="ARBA00022801"/>
    </source>
</evidence>
<gene>
    <name evidence="7" type="ORF">V9T40_012354</name>
</gene>
<keyword evidence="2" id="KW-0645">Protease</keyword>
<evidence type="ECO:0000313" key="8">
    <source>
        <dbReference type="Proteomes" id="UP001367676"/>
    </source>
</evidence>
<dbReference type="InterPro" id="IPR036852">
    <property type="entry name" value="Peptidase_S8/S53_dom_sf"/>
</dbReference>
<proteinExistence type="inferred from homology"/>
<evidence type="ECO:0000256" key="5">
    <source>
        <dbReference type="SAM" id="MobiDB-lite"/>
    </source>
</evidence>
<feature type="compositionally biased region" description="Basic and acidic residues" evidence="5">
    <location>
        <begin position="1009"/>
        <end position="1022"/>
    </location>
</feature>
<sequence length="1238" mass="137588">MGSGDLGILASSCQCNEYAAADAMFVFGSVAYNGFLTSYSETEKFHRSPSISDLAFLLAFSSTSDGLKDKNMLWFTNGVGKEYSPQAGFGLPRLDKISTFLSSWTPIESPTVYKFSRSLTYMFNLVCFFQIFNSQARRHIQLITVKLSARLKKRGALSVYLISPAGTVSCILEGRPYDIHKKNYKNLLLRTNHFIGETIQGQWSIRFYMYKEDSRPSYESLREYSFSTRQQQTTLPLKSHNAGHHQPIPPVGTLNSGSLSDSNFIDSGTVHNDVDAEKPVGENPPEEEYKFQSEKIVQNPLHTFPPDSRSYKIQDQLHYLAKPYWPSQWIMNAVETSGYSFYPKKKLISFTSSSSKKKYQNCSPKSLATAVAGIIGMTDEGPRCGVGIAPNCIIGNIVIDPFSSNGSPENCAYKLSSKENSPVALYVHAWQMPEHDYRNDILLHWGNIEYMNFGTKYSQLKPHVMGAGDLGLIANSCQTNEYTSTDSSFVFGSVAYDGYLTPYSETCASLMGVTYSTSSGVQYYNDIVTIPSSDDVLPTKAPKETTTVSAAVAGGIIALIIELYRNKHKKIPSVSDLAFLLAFSADSDTLQNKNMIWFTNAVGLRYSPQGGFGLPDLLKAKELVEIWTPLAVPRLYEFTRFDKTVMFKWEEEKTGRRSLTYSSNMSCYFSIHNVFPGFRIQSVAIEITAKLAKRGAMSVYLISPGGTVSCLLEGRPYDITKKNYKKLRLRSNHFMGEHINGQWTLKIFTYKENSRPTFEPLYAFKTKSQSLSPPADTPFPPNSERDPKNPIPGPSSADPFVVPASPHNLPVSQNSHTDKPAINPKPDQLSQASTTQGLPPALPSSSSSPTIVPPKMSQDSPGSQNSPVVEPAMNPQPELLPVSSSQNQQSQSTTSHGSPPGHLSSSSNPPMVSTESTQDLALSQNSKVDQQPAQIQPVSSHQKEQSQLLTTQSVPSAEQANLKKKEVRFADTEQQPKPSDQVPPQNEQSQSSITQSSLSAEPVSPKMEVSTETKESPSRPDDQVNNATPLVQRGSHNTASTPPMKKTGSNTKQTNPRLANEVGQIKFRFLLVESLPSELKAEQRPKTEDQTKFDFELLKIWVDFRQYLLVQTDPQNYGTSTVSLSEEVYDFTNYFIEKLLKTQEDVKSNFAASVPSQKRVDALAGIDFRNQKHLSSQHPNQLSNEESQPPKSPDQKLSTDGVPLATHRDSKQDRYVLFQLISVSKKQYYREVKEGKLN</sequence>
<keyword evidence="3" id="KW-0378">Hydrolase</keyword>
<dbReference type="Proteomes" id="UP001367676">
    <property type="component" value="Unassembled WGS sequence"/>
</dbReference>
<feature type="compositionally biased region" description="Polar residues" evidence="5">
    <location>
        <begin position="972"/>
        <end position="984"/>
    </location>
</feature>
<feature type="domain" description="P/Homo B" evidence="6">
    <location>
        <begin position="90"/>
        <end position="272"/>
    </location>
</feature>
<organism evidence="7 8">
    <name type="scientific">Parthenolecanium corni</name>
    <dbReference type="NCBI Taxonomy" id="536013"/>
    <lineage>
        <taxon>Eukaryota</taxon>
        <taxon>Metazoa</taxon>
        <taxon>Ecdysozoa</taxon>
        <taxon>Arthropoda</taxon>
        <taxon>Hexapoda</taxon>
        <taxon>Insecta</taxon>
        <taxon>Pterygota</taxon>
        <taxon>Neoptera</taxon>
        <taxon>Paraneoptera</taxon>
        <taxon>Hemiptera</taxon>
        <taxon>Sternorrhyncha</taxon>
        <taxon>Coccoidea</taxon>
        <taxon>Coccidae</taxon>
        <taxon>Parthenolecanium</taxon>
    </lineage>
</organism>
<feature type="region of interest" description="Disordered" evidence="5">
    <location>
        <begin position="766"/>
        <end position="1056"/>
    </location>
</feature>
<feature type="compositionally biased region" description="Low complexity" evidence="5">
    <location>
        <begin position="843"/>
        <end position="854"/>
    </location>
</feature>
<dbReference type="GO" id="GO:0016485">
    <property type="term" value="P:protein processing"/>
    <property type="evidence" value="ECO:0007669"/>
    <property type="project" value="TreeGrafter"/>
</dbReference>
<dbReference type="EMBL" id="JBBCAQ010000036">
    <property type="protein sequence ID" value="KAK7576068.1"/>
    <property type="molecule type" value="Genomic_DNA"/>
</dbReference>
<feature type="compositionally biased region" description="Polar residues" evidence="5">
    <location>
        <begin position="857"/>
        <end position="867"/>
    </location>
</feature>
<feature type="compositionally biased region" description="Polar residues" evidence="5">
    <location>
        <begin position="828"/>
        <end position="837"/>
    </location>
</feature>
<dbReference type="GO" id="GO:0004252">
    <property type="term" value="F:serine-type endopeptidase activity"/>
    <property type="evidence" value="ECO:0007669"/>
    <property type="project" value="InterPro"/>
</dbReference>
<protein>
    <recommendedName>
        <fullName evidence="6">P/Homo B domain-containing protein</fullName>
    </recommendedName>
</protein>
<feature type="compositionally biased region" description="Low complexity" evidence="5">
    <location>
        <begin position="883"/>
        <end position="910"/>
    </location>
</feature>
<keyword evidence="8" id="KW-1185">Reference proteome</keyword>
<dbReference type="InterPro" id="IPR008979">
    <property type="entry name" value="Galactose-bd-like_sf"/>
</dbReference>
<dbReference type="Pfam" id="PF01483">
    <property type="entry name" value="P_proprotein"/>
    <property type="match status" value="2"/>
</dbReference>
<dbReference type="PANTHER" id="PTHR42884:SF14">
    <property type="entry name" value="NEUROENDOCRINE CONVERTASE 1"/>
    <property type="match status" value="1"/>
</dbReference>
<dbReference type="AlphaFoldDB" id="A0AAN9TAY1"/>
<feature type="compositionally biased region" description="Polar residues" evidence="5">
    <location>
        <begin position="1174"/>
        <end position="1189"/>
    </location>
</feature>
<keyword evidence="4" id="KW-0720">Serine protease</keyword>
<evidence type="ECO:0000313" key="7">
    <source>
        <dbReference type="EMBL" id="KAK7576068.1"/>
    </source>
</evidence>
<evidence type="ECO:0000256" key="2">
    <source>
        <dbReference type="ARBA" id="ARBA00022670"/>
    </source>
</evidence>
<feature type="compositionally biased region" description="Polar residues" evidence="5">
    <location>
        <begin position="1023"/>
        <end position="1056"/>
    </location>
</feature>
<dbReference type="GO" id="GO:0016020">
    <property type="term" value="C:membrane"/>
    <property type="evidence" value="ECO:0007669"/>
    <property type="project" value="TreeGrafter"/>
</dbReference>
<comment type="similarity">
    <text evidence="1">Belongs to the peptidase S8 family. Furin subfamily.</text>
</comment>
<dbReference type="PROSITE" id="PS51829">
    <property type="entry name" value="P_HOMO_B"/>
    <property type="match status" value="2"/>
</dbReference>
<dbReference type="Gene3D" id="3.40.50.200">
    <property type="entry name" value="Peptidase S8/S53 domain"/>
    <property type="match status" value="1"/>
</dbReference>
<feature type="compositionally biased region" description="Polar residues" evidence="5">
    <location>
        <begin position="911"/>
        <end position="959"/>
    </location>
</feature>
<feature type="region of interest" description="Disordered" evidence="5">
    <location>
        <begin position="1174"/>
        <end position="1208"/>
    </location>
</feature>
<feature type="compositionally biased region" description="Basic and acidic residues" evidence="5">
    <location>
        <begin position="961"/>
        <end position="971"/>
    </location>
</feature>
<accession>A0AAN9TAY1</accession>
<dbReference type="SUPFAM" id="SSF52743">
    <property type="entry name" value="Subtilisin-like"/>
    <property type="match status" value="1"/>
</dbReference>
<dbReference type="InterPro" id="IPR002884">
    <property type="entry name" value="P_dom"/>
</dbReference>
<dbReference type="Gene3D" id="2.60.120.260">
    <property type="entry name" value="Galactose-binding domain-like"/>
    <property type="match status" value="2"/>
</dbReference>
<feature type="domain" description="P/Homo B" evidence="6">
    <location>
        <begin position="631"/>
        <end position="780"/>
    </location>
</feature>
<dbReference type="PANTHER" id="PTHR42884">
    <property type="entry name" value="PROPROTEIN CONVERTASE SUBTILISIN/KEXIN-RELATED"/>
    <property type="match status" value="1"/>
</dbReference>
<evidence type="ECO:0000259" key="6">
    <source>
        <dbReference type="PROSITE" id="PS51829"/>
    </source>
</evidence>